<keyword evidence="5" id="KW-1185">Reference proteome</keyword>
<evidence type="ECO:0000256" key="1">
    <source>
        <dbReference type="SAM" id="MobiDB-lite"/>
    </source>
</evidence>
<accession>A0ABX4RBQ9</accession>
<protein>
    <submittedName>
        <fullName evidence="4">Glutathione S-transferase</fullName>
    </submittedName>
</protein>
<dbReference type="Gene3D" id="1.20.1050.10">
    <property type="match status" value="1"/>
</dbReference>
<dbReference type="InterPro" id="IPR050983">
    <property type="entry name" value="GST_Omega/HSP26"/>
</dbReference>
<dbReference type="EMBL" id="PGTS01000002">
    <property type="protein sequence ID" value="PKR51481.1"/>
    <property type="molecule type" value="Genomic_DNA"/>
</dbReference>
<dbReference type="PROSITE" id="PS50405">
    <property type="entry name" value="GST_CTER"/>
    <property type="match status" value="1"/>
</dbReference>
<dbReference type="SFLD" id="SFLDS00019">
    <property type="entry name" value="Glutathione_Transferase_(cytos"/>
    <property type="match status" value="1"/>
</dbReference>
<dbReference type="PANTHER" id="PTHR43968">
    <property type="match status" value="1"/>
</dbReference>
<evidence type="ECO:0000313" key="4">
    <source>
        <dbReference type="EMBL" id="PKR51481.1"/>
    </source>
</evidence>
<dbReference type="InterPro" id="IPR036249">
    <property type="entry name" value="Thioredoxin-like_sf"/>
</dbReference>
<feature type="region of interest" description="Disordered" evidence="1">
    <location>
        <begin position="1"/>
        <end position="40"/>
    </location>
</feature>
<dbReference type="SUPFAM" id="SSF52833">
    <property type="entry name" value="Thioredoxin-like"/>
    <property type="match status" value="1"/>
</dbReference>
<reference evidence="4 5" key="1">
    <citation type="submission" date="2017-11" db="EMBL/GenBank/DDBJ databases">
        <title>Biodiversity and function of Thalassospira species in the particle-attached aromatic-hydrocarbon-degrading consortia from the surface seawater of the China South Sea.</title>
        <authorList>
            <person name="Dong C."/>
            <person name="Liu R."/>
            <person name="Shao Z."/>
        </authorList>
    </citation>
    <scope>NUCLEOTIDE SEQUENCE [LARGE SCALE GENOMIC DNA]</scope>
    <source>
        <strain evidence="4 5">139Z-12</strain>
    </source>
</reference>
<dbReference type="RefSeq" id="WP_101246381.1">
    <property type="nucleotide sequence ID" value="NZ_PGTS01000002.1"/>
</dbReference>
<feature type="domain" description="GST N-terminal" evidence="2">
    <location>
        <begin position="40"/>
        <end position="119"/>
    </location>
</feature>
<name>A0ABX4RBQ9_9PROT</name>
<dbReference type="Proteomes" id="UP000233365">
    <property type="component" value="Unassembled WGS sequence"/>
</dbReference>
<dbReference type="InterPro" id="IPR036282">
    <property type="entry name" value="Glutathione-S-Trfase_C_sf"/>
</dbReference>
<dbReference type="PANTHER" id="PTHR43968:SF6">
    <property type="entry name" value="GLUTATHIONE S-TRANSFERASE OMEGA"/>
    <property type="match status" value="1"/>
</dbReference>
<evidence type="ECO:0000313" key="5">
    <source>
        <dbReference type="Proteomes" id="UP000233365"/>
    </source>
</evidence>
<feature type="compositionally biased region" description="Basic and acidic residues" evidence="1">
    <location>
        <begin position="21"/>
        <end position="35"/>
    </location>
</feature>
<sequence>MPEIDHTTDLMPSADGPSIPPRDEASTGNDTDHDATASPERPILYSFRRCPYAMRARMSLLAAEIDVELREVVLRDKPQSMIDASPKATVPVLILPDGSVIDESLEIMVWALAENDPLDWLSPESGTLEDMLALIAQNDGPFKHHLDRYKYHTRYEDADPAEHRRDAEKILNRLDGRLAVGKYLFGSRPALADFAIAPFIRQFANTDPDAFEAMPFVHVQRWLDDFLASSFFERAMTKYDQWHEGDSPVIFRAA</sequence>
<feature type="domain" description="GST C-terminal" evidence="3">
    <location>
        <begin position="122"/>
        <end position="249"/>
    </location>
</feature>
<comment type="caution">
    <text evidence="4">The sequence shown here is derived from an EMBL/GenBank/DDBJ whole genome shotgun (WGS) entry which is preliminary data.</text>
</comment>
<proteinExistence type="predicted"/>
<evidence type="ECO:0000259" key="3">
    <source>
        <dbReference type="PROSITE" id="PS50405"/>
    </source>
</evidence>
<dbReference type="InterPro" id="IPR040079">
    <property type="entry name" value="Glutathione_S-Trfase"/>
</dbReference>
<dbReference type="InterPro" id="IPR004046">
    <property type="entry name" value="GST_C"/>
</dbReference>
<dbReference type="PROSITE" id="PS50404">
    <property type="entry name" value="GST_NTER"/>
    <property type="match status" value="1"/>
</dbReference>
<gene>
    <name evidence="4" type="ORF">CU041_08270</name>
</gene>
<dbReference type="InterPro" id="IPR010987">
    <property type="entry name" value="Glutathione-S-Trfase_C-like"/>
</dbReference>
<dbReference type="SUPFAM" id="SSF47616">
    <property type="entry name" value="GST C-terminal domain-like"/>
    <property type="match status" value="1"/>
</dbReference>
<dbReference type="CDD" id="cd03060">
    <property type="entry name" value="GST_N_Omega_like"/>
    <property type="match status" value="1"/>
</dbReference>
<organism evidence="4 5">
    <name type="scientific">Thalassospira povalilytica</name>
    <dbReference type="NCBI Taxonomy" id="732237"/>
    <lineage>
        <taxon>Bacteria</taxon>
        <taxon>Pseudomonadati</taxon>
        <taxon>Pseudomonadota</taxon>
        <taxon>Alphaproteobacteria</taxon>
        <taxon>Rhodospirillales</taxon>
        <taxon>Thalassospiraceae</taxon>
        <taxon>Thalassospira</taxon>
    </lineage>
</organism>
<dbReference type="CDD" id="cd03196">
    <property type="entry name" value="GST_C_5"/>
    <property type="match status" value="1"/>
</dbReference>
<dbReference type="Gene3D" id="3.40.30.10">
    <property type="entry name" value="Glutaredoxin"/>
    <property type="match status" value="1"/>
</dbReference>
<dbReference type="Pfam" id="PF13417">
    <property type="entry name" value="GST_N_3"/>
    <property type="match status" value="1"/>
</dbReference>
<evidence type="ECO:0000259" key="2">
    <source>
        <dbReference type="PROSITE" id="PS50404"/>
    </source>
</evidence>
<dbReference type="Pfam" id="PF00043">
    <property type="entry name" value="GST_C"/>
    <property type="match status" value="1"/>
</dbReference>
<dbReference type="InterPro" id="IPR004045">
    <property type="entry name" value="Glutathione_S-Trfase_N"/>
</dbReference>